<dbReference type="STRING" id="1469948.GCA_000732725_00836"/>
<gene>
    <name evidence="1" type="ORF">EDD76_103225</name>
</gene>
<sequence>MEYKVSEEMFFPDPMVFLKINYCDEKFDFTDVMMNLNRYCHSNHESYLYKVVCNGQKFTLFKPVSYQNENEWRVIVTKNRWKSYFDINHSDKKDFRKSIKAIYLGAESIEEPGYMEYKKYAEESCRENDIALYQMKYTEHGLAKEELI</sequence>
<evidence type="ECO:0000313" key="1">
    <source>
        <dbReference type="EMBL" id="TCL60033.1"/>
    </source>
</evidence>
<accession>A0A4R1R3M8</accession>
<organism evidence="1 2">
    <name type="scientific">Kineothrix alysoides</name>
    <dbReference type="NCBI Taxonomy" id="1469948"/>
    <lineage>
        <taxon>Bacteria</taxon>
        <taxon>Bacillati</taxon>
        <taxon>Bacillota</taxon>
        <taxon>Clostridia</taxon>
        <taxon>Lachnospirales</taxon>
        <taxon>Lachnospiraceae</taxon>
        <taxon>Kineothrix</taxon>
    </lineage>
</organism>
<proteinExistence type="predicted"/>
<dbReference type="EMBL" id="SLUO01000003">
    <property type="protein sequence ID" value="TCL60033.1"/>
    <property type="molecule type" value="Genomic_DNA"/>
</dbReference>
<evidence type="ECO:0000313" key="2">
    <source>
        <dbReference type="Proteomes" id="UP000295718"/>
    </source>
</evidence>
<name>A0A4R1R3M8_9FIRM</name>
<protein>
    <submittedName>
        <fullName evidence="1">Uncharacterized protein</fullName>
    </submittedName>
</protein>
<dbReference type="Proteomes" id="UP000295718">
    <property type="component" value="Unassembled WGS sequence"/>
</dbReference>
<keyword evidence="2" id="KW-1185">Reference proteome</keyword>
<dbReference type="AlphaFoldDB" id="A0A4R1R3M8"/>
<comment type="caution">
    <text evidence="1">The sequence shown here is derived from an EMBL/GenBank/DDBJ whole genome shotgun (WGS) entry which is preliminary data.</text>
</comment>
<reference evidence="1 2" key="1">
    <citation type="submission" date="2019-03" db="EMBL/GenBank/DDBJ databases">
        <title>Genomic Encyclopedia of Type Strains, Phase IV (KMG-IV): sequencing the most valuable type-strain genomes for metagenomic binning, comparative biology and taxonomic classification.</title>
        <authorList>
            <person name="Goeker M."/>
        </authorList>
    </citation>
    <scope>NUCLEOTIDE SEQUENCE [LARGE SCALE GENOMIC DNA]</scope>
    <source>
        <strain evidence="1 2">DSM 100556</strain>
    </source>
</reference>